<evidence type="ECO:0000313" key="2">
    <source>
        <dbReference type="EMBL" id="KAK1937985.1"/>
    </source>
</evidence>
<gene>
    <name evidence="2" type="ORF">X943_002496</name>
</gene>
<keyword evidence="1" id="KW-1133">Transmembrane helix</keyword>
<sequence length="1281" mass="140309">MASSGTTSGLLRCPKNLKECIDWVLRVAGRDIQTGADNIDNLKNALEAVLNGFKNNSNDLTQLVHGLCLFMGYPSCLCKPKKSVEESLERISEELKEELNFYKCSSISIPNPSLNCNSSCSTSVVCKCCVLDCILKVQKCKCVTNSNNKSCSCSKDDPKRCCKDLLEKLKASLSLLNLKADMEKLCQCPYDSNCCENGVCTGGDSLSCDHCKNLQTSNDYTVTGLGLLRPSPIRLAEKLNEFFGSSGQKPGCSCQCGTSGPSCCCLACQSCSKACSCSSSGSQCPHGSSGPCPRLTFCQNINSIKVASGSRVMKCCDSGKKCHCEIDSNCTASSTSGSSNLKCCIETVTSTGKNFKHSLKCMIRRLVSYFKSLEISSSPQIKNFKNCCELLCVIKTCYFLWSFYNNRTATGCYNCRINGAGGTCPSGGQCCRGPISDCTAPDCCKDCEVCCAVKFSRALEELRFAGPCGQNLYRTLDDFLNFICYVFYPRVKLLENLIKNARDKCGTCNSKTGQHSSCPGCKSGTSGSPSCQGCAQVLTLLQTHKDLLSLMTQGYSSAYSSEASWSSLTSSTSGSGKCCGSLSSPSCSCPSSCSPSGSCPSQCCPDCPQRKATKIFLGMLPCLYYGLKIVFERCDSKNSELWPGWQTKIPEGSIQNFLYAWGIHSYLSHSIQAMVLPGLLENLFTPDSKGSLDKIYDFVSKEYFSKTLPSSPCSSSCPSPSGSSSHVYPSTVRSILLWLYGLRFHKHFSDLVENCKSLCSPFGNSFNADAFCYYIYTSCFLVPVSVISFIQLPDGSPSFLPSHSDWQNFCYPEDPSELLEKLCEYVRKIFTVFDFLTTQCKNYANCGGWMECYFGSKCSVSSGSVSSPSPSGCNCKGHETYLCTWTNSNQTVHKKHCMSGQGCINANGGCKESQTHNKDPKSQTNSGGSNCTPCPHPLQRFLTATSNSQDCPFALPGTTPMGFSQGNLSSTAKSGNSLRAVLKVFCDDGFYPLTRLAEFSLCVSRYPPETLGEFFAFFRKFAEALNSKPELSSRFVQWINDEPGFYSGSDLKTALETLKGSSHSSSHSGSHPYDLFSLNDCRATKASPPTCGPYLYPLIADAYNIFIDDFMDTYLSWVCYSAPTFKEKLKEFKKDFETSCSSCSSGSCQKIVECPCALPKFYKYGFAFASPKGLSGTAKKCSDFLEQLKKFLGLDPNGSTPLSKLLEEIPKFIWSIREPFFFFILAFWAFVISYFLYVQLYKLDLLHLKSHAHLPRSFKILPSTLFSDASSKLKDLSYFTL</sequence>
<feature type="transmembrane region" description="Helical" evidence="1">
    <location>
        <begin position="1220"/>
        <end position="1240"/>
    </location>
</feature>
<reference evidence="2" key="1">
    <citation type="journal article" date="2014" name="Nucleic Acids Res.">
        <title>The evolutionary dynamics of variant antigen genes in Babesia reveal a history of genomic innovation underlying host-parasite interaction.</title>
        <authorList>
            <person name="Jackson A.P."/>
            <person name="Otto T.D."/>
            <person name="Darby A."/>
            <person name="Ramaprasad A."/>
            <person name="Xia D."/>
            <person name="Echaide I.E."/>
            <person name="Farber M."/>
            <person name="Gahlot S."/>
            <person name="Gamble J."/>
            <person name="Gupta D."/>
            <person name="Gupta Y."/>
            <person name="Jackson L."/>
            <person name="Malandrin L."/>
            <person name="Malas T.B."/>
            <person name="Moussa E."/>
            <person name="Nair M."/>
            <person name="Reid A.J."/>
            <person name="Sanders M."/>
            <person name="Sharma J."/>
            <person name="Tracey A."/>
            <person name="Quail M.A."/>
            <person name="Weir W."/>
            <person name="Wastling J.M."/>
            <person name="Hall N."/>
            <person name="Willadsen P."/>
            <person name="Lingelbach K."/>
            <person name="Shiels B."/>
            <person name="Tait A."/>
            <person name="Berriman M."/>
            <person name="Allred D.R."/>
            <person name="Pain A."/>
        </authorList>
    </citation>
    <scope>NUCLEOTIDE SEQUENCE</scope>
    <source>
        <strain evidence="2">1802A</strain>
    </source>
</reference>
<keyword evidence="3" id="KW-1185">Reference proteome</keyword>
<evidence type="ECO:0000313" key="3">
    <source>
        <dbReference type="Proteomes" id="UP001195914"/>
    </source>
</evidence>
<comment type="caution">
    <text evidence="2">The sequence shown here is derived from an EMBL/GenBank/DDBJ whole genome shotgun (WGS) entry which is preliminary data.</text>
</comment>
<accession>A0AAD9LIU1</accession>
<evidence type="ECO:0000256" key="1">
    <source>
        <dbReference type="SAM" id="Phobius"/>
    </source>
</evidence>
<proteinExistence type="predicted"/>
<name>A0AAD9LIU1_BABDI</name>
<protein>
    <submittedName>
        <fullName evidence="2">Variant erythrocyte surface antigen-1 family protein</fullName>
    </submittedName>
</protein>
<reference evidence="2" key="2">
    <citation type="submission" date="2021-05" db="EMBL/GenBank/DDBJ databases">
        <authorList>
            <person name="Pain A."/>
        </authorList>
    </citation>
    <scope>NUCLEOTIDE SEQUENCE</scope>
    <source>
        <strain evidence="2">1802A</strain>
    </source>
</reference>
<dbReference type="Proteomes" id="UP001195914">
    <property type="component" value="Unassembled WGS sequence"/>
</dbReference>
<dbReference type="EMBL" id="JAHBMH010000025">
    <property type="protein sequence ID" value="KAK1937985.1"/>
    <property type="molecule type" value="Genomic_DNA"/>
</dbReference>
<keyword evidence="1" id="KW-0472">Membrane</keyword>
<organism evidence="2 3">
    <name type="scientific">Babesia divergens</name>
    <dbReference type="NCBI Taxonomy" id="32595"/>
    <lineage>
        <taxon>Eukaryota</taxon>
        <taxon>Sar</taxon>
        <taxon>Alveolata</taxon>
        <taxon>Apicomplexa</taxon>
        <taxon>Aconoidasida</taxon>
        <taxon>Piroplasmida</taxon>
        <taxon>Babesiidae</taxon>
        <taxon>Babesia</taxon>
    </lineage>
</organism>
<keyword evidence="1" id="KW-0812">Transmembrane</keyword>